<feature type="compositionally biased region" description="Polar residues" evidence="1">
    <location>
        <begin position="210"/>
        <end position="227"/>
    </location>
</feature>
<dbReference type="PANTHER" id="PTHR38166:SF1">
    <property type="entry name" value="C2H2-TYPE DOMAIN-CONTAINING PROTEIN"/>
    <property type="match status" value="1"/>
</dbReference>
<evidence type="ECO:0008006" key="3">
    <source>
        <dbReference type="Google" id="ProtNLM"/>
    </source>
</evidence>
<evidence type="ECO:0000256" key="1">
    <source>
        <dbReference type="SAM" id="MobiDB-lite"/>
    </source>
</evidence>
<dbReference type="EMBL" id="KB020794">
    <property type="protein sequence ID" value="ELA30469.1"/>
    <property type="molecule type" value="Genomic_DNA"/>
</dbReference>
<dbReference type="STRING" id="1213859.L2FVM6"/>
<proteinExistence type="predicted"/>
<dbReference type="HOGENOM" id="CLU_497831_0_0_1"/>
<name>L2FVM6_COLFN</name>
<reference evidence="2" key="1">
    <citation type="submission" date="2012-08" db="EMBL/GenBank/DDBJ databases">
        <title>Genome analysis of Colletotrichum orbiculare and Colletotrichum fructicola.</title>
        <authorList>
            <person name="Gan P.H.P."/>
            <person name="Ikeda K."/>
            <person name="Irieda H."/>
            <person name="Narusaka M."/>
            <person name="O'Connell R.J."/>
            <person name="Narusaka Y."/>
            <person name="Takano Y."/>
            <person name="Kubo Y."/>
            <person name="Shirasu K."/>
        </authorList>
    </citation>
    <scope>NUCLEOTIDE SEQUENCE</scope>
    <source>
        <strain evidence="2">Nara gc5</strain>
    </source>
</reference>
<dbReference type="AlphaFoldDB" id="L2FVM6"/>
<sequence length="547" mass="60613">MRRDLLEMFLDDAGGFEKCLGLQYASHDAGIEDSIRNPDPLLDRMGPITDRLFSLSLADEYDYGGKLGARIKAGGFAGEAMPHPQISLQESVFGLSCREDGVLQRSNDYGLVAPEERRPKAKTQSTAKYDASSLLELKLQLPRRPAAKQQHQSVRIKPEVGLLDGESQRSRPVADLVSETTAVPSHNTTQQDNQEESKEPAGLPKPSVSLPANDTGDSFTGETSSPRQKFACPYLQKDPATWGQQPKCRGPSFATIHRLKEHLYRVHQQKPNCPRCRSTFPTQDEVNIHIKSKSPCELSPDIIIRGFDVAQREKLRCKKRSWGKSGQEKWEDIFRILFPDCKEIPDPYYNHNFDGVAPDPTTAGKKRPLDIESVFTDGLAQELEEEVMQVVETLVIKVLQQPQVAKNTKSGEALVETPEDARSYNEQQTAESNAKSFPSDSTPPTQAVRPVAAPEVGVDSHDLQSRAISGEALVNIPEDEGNAWLSTEFYDFDFGDESNLQRWPGGSSAFVEGIGYEWAAVSATAFRVPCWSQTLDYTPAQGDGNFS</sequence>
<feature type="region of interest" description="Disordered" evidence="1">
    <location>
        <begin position="143"/>
        <end position="227"/>
    </location>
</feature>
<protein>
    <recommendedName>
        <fullName evidence="3">C2H2-type domain-containing protein</fullName>
    </recommendedName>
</protein>
<dbReference type="Gene3D" id="3.30.160.60">
    <property type="entry name" value="Classic Zinc Finger"/>
    <property type="match status" value="1"/>
</dbReference>
<feature type="compositionally biased region" description="Polar residues" evidence="1">
    <location>
        <begin position="178"/>
        <end position="192"/>
    </location>
</feature>
<organism evidence="2">
    <name type="scientific">Colletotrichum fructicola (strain Nara gc5)</name>
    <name type="common">Anthracnose fungus</name>
    <name type="synonym">Colletotrichum gloeosporioides (strain Nara gc5)</name>
    <dbReference type="NCBI Taxonomy" id="1213859"/>
    <lineage>
        <taxon>Eukaryota</taxon>
        <taxon>Fungi</taxon>
        <taxon>Dikarya</taxon>
        <taxon>Ascomycota</taxon>
        <taxon>Pezizomycotina</taxon>
        <taxon>Sordariomycetes</taxon>
        <taxon>Hypocreomycetidae</taxon>
        <taxon>Glomerellales</taxon>
        <taxon>Glomerellaceae</taxon>
        <taxon>Colletotrichum</taxon>
        <taxon>Colletotrichum gloeosporioides species complex</taxon>
    </lineage>
</organism>
<feature type="region of interest" description="Disordered" evidence="1">
    <location>
        <begin position="407"/>
        <end position="448"/>
    </location>
</feature>
<feature type="compositionally biased region" description="Polar residues" evidence="1">
    <location>
        <begin position="424"/>
        <end position="445"/>
    </location>
</feature>
<gene>
    <name evidence="2" type="ORF">CGGC5_9212</name>
</gene>
<evidence type="ECO:0000313" key="2">
    <source>
        <dbReference type="EMBL" id="ELA30469.1"/>
    </source>
</evidence>
<accession>L2FVM6</accession>
<dbReference type="PANTHER" id="PTHR38166">
    <property type="entry name" value="C2H2-TYPE DOMAIN-CONTAINING PROTEIN-RELATED"/>
    <property type="match status" value="1"/>
</dbReference>